<evidence type="ECO:0000313" key="2">
    <source>
        <dbReference type="EMBL" id="CAA7402014.1"/>
    </source>
</evidence>
<dbReference type="PANTHER" id="PTHR31285">
    <property type="entry name" value="NICOTINAMIDE MONONUCLEOTIDE ADENYLYLTRANSFERASE"/>
    <property type="match status" value="1"/>
</dbReference>
<dbReference type="FunFam" id="3.90.950.20:FF:000003">
    <property type="entry name" value="Os01g0691500 protein"/>
    <property type="match status" value="1"/>
</dbReference>
<dbReference type="Proteomes" id="UP000663760">
    <property type="component" value="Chromosome 9"/>
</dbReference>
<dbReference type="FunFam" id="3.40.50.620:FF:000180">
    <property type="entry name" value="Cytidyltransferase isoform 1"/>
    <property type="match status" value="1"/>
</dbReference>
<dbReference type="InterPro" id="IPR014729">
    <property type="entry name" value="Rossmann-like_a/b/a_fold"/>
</dbReference>
<evidence type="ECO:0000259" key="1">
    <source>
        <dbReference type="Pfam" id="PF01467"/>
    </source>
</evidence>
<sequence length="382" mass="41957">MDARIRAIVDAIHASPTQAVIYLAGGASQALGWLLSVPGASNTVLEALVPYSKTSLSQLLGKVPSHFTSQEVVEEMAVLAYNRALKLSRPGCPVLGVGFSGSLASVGPKRGGHRFIVSTRTSSRLWASNVTLFKGLRSREEEDTISSKFLLKAIGDACQVCGTSDSELTEVEDSHELEKLFDEDQELQQLINGEICMKVYPFDTCTYSSDQKIILSGSFNPLHDGHLKLLEVASSMLCNRVPCFEISVVNADKPPLSIAQIKERVIQFKKAGKTVILSNQPYFYKKAELFPGSAFVIGADTAARLIHPKYYGESYHQMIEILNGCKRLSCTFLVGGRKIDGDFKVLDDLAIPEELMDMFISIPEDRFRSDISSTEIRKSHGI</sequence>
<dbReference type="SUPFAM" id="SSF52374">
    <property type="entry name" value="Nucleotidylyl transferase"/>
    <property type="match status" value="1"/>
</dbReference>
<reference evidence="2" key="1">
    <citation type="submission" date="2020-02" db="EMBL/GenBank/DDBJ databases">
        <authorList>
            <person name="Scholz U."/>
            <person name="Mascher M."/>
            <person name="Fiebig A."/>
        </authorList>
    </citation>
    <scope>NUCLEOTIDE SEQUENCE</scope>
</reference>
<gene>
    <name evidence="2" type="ORF">SI8410_09012692</name>
</gene>
<name>A0A7I8KYH4_SPIIN</name>
<feature type="domain" description="Cytidyltransferase-like" evidence="1">
    <location>
        <begin position="215"/>
        <end position="378"/>
    </location>
</feature>
<dbReference type="OrthoDB" id="5591297at2759"/>
<dbReference type="InterPro" id="IPR036653">
    <property type="entry name" value="CinA-like_C"/>
</dbReference>
<dbReference type="Gene3D" id="3.40.50.620">
    <property type="entry name" value="HUPs"/>
    <property type="match status" value="1"/>
</dbReference>
<dbReference type="EMBL" id="LR746272">
    <property type="protein sequence ID" value="CAA7402014.1"/>
    <property type="molecule type" value="Genomic_DNA"/>
</dbReference>
<accession>A0A7I8KYH4</accession>
<dbReference type="AlphaFoldDB" id="A0A7I8KYH4"/>
<protein>
    <recommendedName>
        <fullName evidence="1">Cytidyltransferase-like domain-containing protein</fullName>
    </recommendedName>
</protein>
<dbReference type="Gene3D" id="3.90.950.20">
    <property type="entry name" value="CinA-like"/>
    <property type="match status" value="1"/>
</dbReference>
<dbReference type="InterPro" id="IPR004821">
    <property type="entry name" value="Cyt_trans-like"/>
</dbReference>
<dbReference type="GO" id="GO:0005634">
    <property type="term" value="C:nucleus"/>
    <property type="evidence" value="ECO:0007669"/>
    <property type="project" value="TreeGrafter"/>
</dbReference>
<keyword evidence="3" id="KW-1185">Reference proteome</keyword>
<dbReference type="Pfam" id="PF01467">
    <property type="entry name" value="CTP_transf_like"/>
    <property type="match status" value="1"/>
</dbReference>
<dbReference type="GO" id="GO:0005737">
    <property type="term" value="C:cytoplasm"/>
    <property type="evidence" value="ECO:0007669"/>
    <property type="project" value="TreeGrafter"/>
</dbReference>
<proteinExistence type="predicted"/>
<dbReference type="GO" id="GO:0000309">
    <property type="term" value="F:nicotinamide-nucleotide adenylyltransferase activity"/>
    <property type="evidence" value="ECO:0007669"/>
    <property type="project" value="TreeGrafter"/>
</dbReference>
<dbReference type="PANTHER" id="PTHR31285:SF0">
    <property type="entry name" value="NICOTINAMIDE MONONUCLEOTIDE ADENYLYLTRANSFERASE"/>
    <property type="match status" value="1"/>
</dbReference>
<evidence type="ECO:0000313" key="3">
    <source>
        <dbReference type="Proteomes" id="UP000663760"/>
    </source>
</evidence>
<organism evidence="2 3">
    <name type="scientific">Spirodela intermedia</name>
    <name type="common">Intermediate duckweed</name>
    <dbReference type="NCBI Taxonomy" id="51605"/>
    <lineage>
        <taxon>Eukaryota</taxon>
        <taxon>Viridiplantae</taxon>
        <taxon>Streptophyta</taxon>
        <taxon>Embryophyta</taxon>
        <taxon>Tracheophyta</taxon>
        <taxon>Spermatophyta</taxon>
        <taxon>Magnoliopsida</taxon>
        <taxon>Liliopsida</taxon>
        <taxon>Araceae</taxon>
        <taxon>Lemnoideae</taxon>
        <taxon>Spirodela</taxon>
    </lineage>
</organism>
<dbReference type="GO" id="GO:0016887">
    <property type="term" value="F:ATP hydrolysis activity"/>
    <property type="evidence" value="ECO:0007669"/>
    <property type="project" value="TreeGrafter"/>
</dbReference>